<organism evidence="1 2">
    <name type="scientific">Portunus trituberculatus</name>
    <name type="common">Swimming crab</name>
    <name type="synonym">Neptunus trituberculatus</name>
    <dbReference type="NCBI Taxonomy" id="210409"/>
    <lineage>
        <taxon>Eukaryota</taxon>
        <taxon>Metazoa</taxon>
        <taxon>Ecdysozoa</taxon>
        <taxon>Arthropoda</taxon>
        <taxon>Crustacea</taxon>
        <taxon>Multicrustacea</taxon>
        <taxon>Malacostraca</taxon>
        <taxon>Eumalacostraca</taxon>
        <taxon>Eucarida</taxon>
        <taxon>Decapoda</taxon>
        <taxon>Pleocyemata</taxon>
        <taxon>Brachyura</taxon>
        <taxon>Eubrachyura</taxon>
        <taxon>Portunoidea</taxon>
        <taxon>Portunidae</taxon>
        <taxon>Portuninae</taxon>
        <taxon>Portunus</taxon>
    </lineage>
</organism>
<protein>
    <submittedName>
        <fullName evidence="1">Uncharacterized protein</fullName>
    </submittedName>
</protein>
<name>A0A5B7EGS0_PORTR</name>
<dbReference type="AlphaFoldDB" id="A0A5B7EGS0"/>
<sequence>MRARWTLWQPAPVTGNARSVGDMTQFGSRLNIVHQEQLHFRVGGAGVPAHVGLLREAQPTDRAGKGSLPCVGVHVVFKVVTLAKQPLTNWARVAQARPSSSTLQEKPRPHSLIFQTTTTTTALGCSLCTTKSRANEVLI</sequence>
<comment type="caution">
    <text evidence="1">The sequence shown here is derived from an EMBL/GenBank/DDBJ whole genome shotgun (WGS) entry which is preliminary data.</text>
</comment>
<accession>A0A5B7EGS0</accession>
<reference evidence="1 2" key="1">
    <citation type="submission" date="2019-05" db="EMBL/GenBank/DDBJ databases">
        <title>Another draft genome of Portunus trituberculatus and its Hox gene families provides insights of decapod evolution.</title>
        <authorList>
            <person name="Jeong J.-H."/>
            <person name="Song I."/>
            <person name="Kim S."/>
            <person name="Choi T."/>
            <person name="Kim D."/>
            <person name="Ryu S."/>
            <person name="Kim W."/>
        </authorList>
    </citation>
    <scope>NUCLEOTIDE SEQUENCE [LARGE SCALE GENOMIC DNA]</scope>
    <source>
        <tissue evidence="1">Muscle</tissue>
    </source>
</reference>
<evidence type="ECO:0000313" key="2">
    <source>
        <dbReference type="Proteomes" id="UP000324222"/>
    </source>
</evidence>
<gene>
    <name evidence="1" type="ORF">E2C01_025560</name>
</gene>
<evidence type="ECO:0000313" key="1">
    <source>
        <dbReference type="EMBL" id="MPC32253.1"/>
    </source>
</evidence>
<dbReference type="EMBL" id="VSRR010002594">
    <property type="protein sequence ID" value="MPC32253.1"/>
    <property type="molecule type" value="Genomic_DNA"/>
</dbReference>
<keyword evidence="2" id="KW-1185">Reference proteome</keyword>
<proteinExistence type="predicted"/>
<dbReference type="Proteomes" id="UP000324222">
    <property type="component" value="Unassembled WGS sequence"/>
</dbReference>